<dbReference type="HAMAP" id="MF_00013">
    <property type="entry name" value="LipB"/>
    <property type="match status" value="1"/>
</dbReference>
<dbReference type="NCBIfam" id="TIGR00214">
    <property type="entry name" value="lipB"/>
    <property type="match status" value="1"/>
</dbReference>
<dbReference type="EC" id="2.3.1.181" evidence="5 6"/>
<dbReference type="PIRSF" id="PIRSF016262">
    <property type="entry name" value="LPLase"/>
    <property type="match status" value="1"/>
</dbReference>
<evidence type="ECO:0000256" key="6">
    <source>
        <dbReference type="PIRNR" id="PIRNR016262"/>
    </source>
</evidence>
<comment type="function">
    <text evidence="4 5 6">Catalyzes the transfer of endogenously produced octanoic acid from octanoyl-acyl-carrier-protein onto the lipoyl domains of lipoate-dependent enzymes. Lipoyl-ACP can also act as a substrate although octanoyl-ACP is likely to be the physiological substrate.</text>
</comment>
<reference evidence="8 9" key="1">
    <citation type="submission" date="2024-11" db="EMBL/GenBank/DDBJ databases">
        <authorList>
            <person name="Kaparullina E.N."/>
            <person name="Delegan Y.A."/>
            <person name="Doronina N.V."/>
        </authorList>
    </citation>
    <scope>NUCLEOTIDE SEQUENCE [LARGE SCALE GENOMIC DNA]</scope>
    <source>
        <strain evidence="8 9">7sh_L</strain>
    </source>
</reference>
<evidence type="ECO:0000256" key="3">
    <source>
        <dbReference type="ARBA" id="ARBA00023315"/>
    </source>
</evidence>
<evidence type="ECO:0000256" key="4">
    <source>
        <dbReference type="ARBA" id="ARBA00024732"/>
    </source>
</evidence>
<dbReference type="PANTHER" id="PTHR10993">
    <property type="entry name" value="OCTANOYLTRANSFERASE"/>
    <property type="match status" value="1"/>
</dbReference>
<evidence type="ECO:0000313" key="8">
    <source>
        <dbReference type="EMBL" id="MFJ5446797.1"/>
    </source>
</evidence>
<comment type="similarity">
    <text evidence="5 6">Belongs to the LipB family.</text>
</comment>
<protein>
    <recommendedName>
        <fullName evidence="5 6">Octanoyltransferase</fullName>
        <ecNumber evidence="5 6">2.3.1.181</ecNumber>
    </recommendedName>
    <alternativeName>
        <fullName evidence="5">Lipoate-protein ligase B</fullName>
    </alternativeName>
    <alternativeName>
        <fullName evidence="5">Lipoyl/octanoyl transferase</fullName>
    </alternativeName>
    <alternativeName>
        <fullName evidence="5">Octanoyl-[acyl-carrier-protein]-protein N-octanoyltransferase</fullName>
    </alternativeName>
</protein>
<dbReference type="InterPro" id="IPR000544">
    <property type="entry name" value="Octanoyltransferase"/>
</dbReference>
<evidence type="ECO:0000256" key="5">
    <source>
        <dbReference type="HAMAP-Rule" id="MF_00013"/>
    </source>
</evidence>
<evidence type="ECO:0000259" key="7">
    <source>
        <dbReference type="PROSITE" id="PS51733"/>
    </source>
</evidence>
<feature type="binding site" evidence="5">
    <location>
        <begin position="137"/>
        <end position="139"/>
    </location>
    <ligand>
        <name>substrate</name>
    </ligand>
</feature>
<evidence type="ECO:0000313" key="9">
    <source>
        <dbReference type="Proteomes" id="UP001617669"/>
    </source>
</evidence>
<dbReference type="EMBL" id="JBIWXY010000002">
    <property type="protein sequence ID" value="MFJ5446797.1"/>
    <property type="molecule type" value="Genomic_DNA"/>
</dbReference>
<dbReference type="InterPro" id="IPR045864">
    <property type="entry name" value="aa-tRNA-synth_II/BPL/LPL"/>
</dbReference>
<dbReference type="NCBIfam" id="NF010922">
    <property type="entry name" value="PRK14342.1"/>
    <property type="match status" value="1"/>
</dbReference>
<feature type="binding site" evidence="5">
    <location>
        <begin position="70"/>
        <end position="77"/>
    </location>
    <ligand>
        <name>substrate</name>
    </ligand>
</feature>
<evidence type="ECO:0000256" key="2">
    <source>
        <dbReference type="ARBA" id="ARBA00022679"/>
    </source>
</evidence>
<gene>
    <name evidence="5 8" type="primary">lipB</name>
    <name evidence="8" type="ORF">ACIKP9_11205</name>
</gene>
<dbReference type="RefSeq" id="WP_400882769.1">
    <property type="nucleotide sequence ID" value="NZ_JBIWXY010000002.1"/>
</dbReference>
<keyword evidence="3 5" id="KW-0012">Acyltransferase</keyword>
<feature type="site" description="Lowers pKa of active site Cys" evidence="5">
    <location>
        <position position="134"/>
    </location>
</feature>
<dbReference type="PANTHER" id="PTHR10993:SF7">
    <property type="entry name" value="LIPOYLTRANSFERASE 2, MITOCHONDRIAL-RELATED"/>
    <property type="match status" value="1"/>
</dbReference>
<keyword evidence="9" id="KW-1185">Reference proteome</keyword>
<proteinExistence type="inferred from homology"/>
<dbReference type="Proteomes" id="UP001617669">
    <property type="component" value="Unassembled WGS sequence"/>
</dbReference>
<dbReference type="Gene3D" id="3.30.930.10">
    <property type="entry name" value="Bira Bifunctional Protein, Domain 2"/>
    <property type="match status" value="1"/>
</dbReference>
<name>A0ABW8GNP1_9PROT</name>
<comment type="miscellaneous">
    <text evidence="5">In the reaction, the free carboxyl group of octanoic acid is attached via an amide linkage to the epsilon-amino group of a specific lysine residue of lipoyl domains of lipoate-dependent enzymes.</text>
</comment>
<dbReference type="PROSITE" id="PS01313">
    <property type="entry name" value="LIPB"/>
    <property type="match status" value="1"/>
</dbReference>
<dbReference type="InterPro" id="IPR004143">
    <property type="entry name" value="BPL_LPL_catalytic"/>
</dbReference>
<feature type="binding site" evidence="5">
    <location>
        <begin position="150"/>
        <end position="152"/>
    </location>
    <ligand>
        <name>substrate</name>
    </ligand>
</feature>
<dbReference type="Pfam" id="PF21948">
    <property type="entry name" value="LplA-B_cat"/>
    <property type="match status" value="1"/>
</dbReference>
<sequence length="213" mass="23610">MHQPLIIRTLGRTDYMATWQAMQAYTLSRTLDSADELWLTEHAPVYTLGLNRKAVRPPSRDDIPLIEVDRGGKITYHGPGQVVIYLLIDLKRRAISVRSLVSAMENAIIDLLAEYQIQAEAQADAPGVYVQGAKIASLGLRLKNQRSYHGLALNIDMDLAPFLAIDPCGYQGLQVTQAKDLGLTLSPNIAAQKLLENLTRQLGYTDCLHETTL</sequence>
<dbReference type="CDD" id="cd16444">
    <property type="entry name" value="LipB"/>
    <property type="match status" value="1"/>
</dbReference>
<organism evidence="8 9">
    <name type="scientific">Methylobacillus methanolivorans</name>
    <dbReference type="NCBI Taxonomy" id="1848927"/>
    <lineage>
        <taxon>Bacteria</taxon>
        <taxon>Pseudomonadati</taxon>
        <taxon>Pseudomonadota</taxon>
        <taxon>Betaproteobacteria</taxon>
        <taxon>Nitrosomonadales</taxon>
        <taxon>Methylophilaceae</taxon>
        <taxon>Methylobacillus</taxon>
    </lineage>
</organism>
<evidence type="ECO:0000256" key="1">
    <source>
        <dbReference type="ARBA" id="ARBA00004821"/>
    </source>
</evidence>
<dbReference type="PROSITE" id="PS51733">
    <property type="entry name" value="BPL_LPL_CATALYTIC"/>
    <property type="match status" value="1"/>
</dbReference>
<comment type="pathway">
    <text evidence="1 5 6">Protein modification; protein lipoylation via endogenous pathway; protein N(6)-(lipoyl)lysine from octanoyl-[acyl-carrier-protein]: step 1/2.</text>
</comment>
<accession>A0ABW8GNP1</accession>
<comment type="catalytic activity">
    <reaction evidence="5 6">
        <text>octanoyl-[ACP] + L-lysyl-[protein] = N(6)-octanoyl-L-lysyl-[protein] + holo-[ACP] + H(+)</text>
        <dbReference type="Rhea" id="RHEA:17665"/>
        <dbReference type="Rhea" id="RHEA-COMP:9636"/>
        <dbReference type="Rhea" id="RHEA-COMP:9685"/>
        <dbReference type="Rhea" id="RHEA-COMP:9752"/>
        <dbReference type="Rhea" id="RHEA-COMP:9928"/>
        <dbReference type="ChEBI" id="CHEBI:15378"/>
        <dbReference type="ChEBI" id="CHEBI:29969"/>
        <dbReference type="ChEBI" id="CHEBI:64479"/>
        <dbReference type="ChEBI" id="CHEBI:78463"/>
        <dbReference type="ChEBI" id="CHEBI:78809"/>
        <dbReference type="EC" id="2.3.1.181"/>
    </reaction>
</comment>
<comment type="caution">
    <text evidence="8">The sequence shown here is derived from an EMBL/GenBank/DDBJ whole genome shotgun (WGS) entry which is preliminary data.</text>
</comment>
<feature type="active site" description="Acyl-thioester intermediate" evidence="5">
    <location>
        <position position="168"/>
    </location>
</feature>
<keyword evidence="2 5" id="KW-0808">Transferase</keyword>
<dbReference type="GO" id="GO:0033819">
    <property type="term" value="F:lipoyl(octanoyl) transferase activity"/>
    <property type="evidence" value="ECO:0007669"/>
    <property type="project" value="UniProtKB-EC"/>
</dbReference>
<dbReference type="InterPro" id="IPR020605">
    <property type="entry name" value="Octanoyltransferase_CS"/>
</dbReference>
<dbReference type="SUPFAM" id="SSF55681">
    <property type="entry name" value="Class II aaRS and biotin synthetases"/>
    <property type="match status" value="1"/>
</dbReference>
<keyword evidence="5" id="KW-0963">Cytoplasm</keyword>
<feature type="domain" description="BPL/LPL catalytic" evidence="7">
    <location>
        <begin position="31"/>
        <end position="206"/>
    </location>
</feature>
<comment type="subcellular location">
    <subcellularLocation>
        <location evidence="5">Cytoplasm</location>
    </subcellularLocation>
</comment>